<evidence type="ECO:0000256" key="6">
    <source>
        <dbReference type="PROSITE-ProRule" id="PRU00175"/>
    </source>
</evidence>
<dbReference type="GO" id="GO:0008270">
    <property type="term" value="F:zinc ion binding"/>
    <property type="evidence" value="ECO:0007669"/>
    <property type="project" value="UniProtKB-KW"/>
</dbReference>
<keyword evidence="6" id="KW-0863">Zinc-finger</keyword>
<dbReference type="OrthoDB" id="207411at2759"/>
<accession>W7TUM8</accession>
<evidence type="ECO:0000259" key="8">
    <source>
        <dbReference type="PROSITE" id="PS50089"/>
    </source>
</evidence>
<dbReference type="PROSITE" id="PS50089">
    <property type="entry name" value="ZF_RING_2"/>
    <property type="match status" value="1"/>
</dbReference>
<keyword evidence="4" id="KW-1133">Transmembrane helix</keyword>
<feature type="region of interest" description="Disordered" evidence="7">
    <location>
        <begin position="1"/>
        <end position="23"/>
    </location>
</feature>
<keyword evidence="2" id="KW-0812">Transmembrane</keyword>
<dbReference type="Gene3D" id="3.30.40.10">
    <property type="entry name" value="Zinc/RING finger domain, C3HC4 (zinc finger)"/>
    <property type="match status" value="1"/>
</dbReference>
<organism evidence="9 10">
    <name type="scientific">Nannochloropsis gaditana</name>
    <dbReference type="NCBI Taxonomy" id="72520"/>
    <lineage>
        <taxon>Eukaryota</taxon>
        <taxon>Sar</taxon>
        <taxon>Stramenopiles</taxon>
        <taxon>Ochrophyta</taxon>
        <taxon>Eustigmatophyceae</taxon>
        <taxon>Eustigmatales</taxon>
        <taxon>Monodopsidaceae</taxon>
        <taxon>Nannochloropsis</taxon>
    </lineage>
</organism>
<dbReference type="SUPFAM" id="SSF57850">
    <property type="entry name" value="RING/U-box"/>
    <property type="match status" value="1"/>
</dbReference>
<evidence type="ECO:0000313" key="10">
    <source>
        <dbReference type="Proteomes" id="UP000019335"/>
    </source>
</evidence>
<keyword evidence="6" id="KW-0862">Zinc</keyword>
<dbReference type="GO" id="GO:1904294">
    <property type="term" value="P:positive regulation of ERAD pathway"/>
    <property type="evidence" value="ECO:0007669"/>
    <property type="project" value="InterPro"/>
</dbReference>
<dbReference type="Proteomes" id="UP000019335">
    <property type="component" value="Chromosome 7"/>
</dbReference>
<dbReference type="GO" id="GO:0061630">
    <property type="term" value="F:ubiquitin protein ligase activity"/>
    <property type="evidence" value="ECO:0007669"/>
    <property type="project" value="InterPro"/>
</dbReference>
<dbReference type="EMBL" id="AZIL01000517">
    <property type="protein sequence ID" value="EWM27218.1"/>
    <property type="molecule type" value="Genomic_DNA"/>
</dbReference>
<evidence type="ECO:0000256" key="5">
    <source>
        <dbReference type="ARBA" id="ARBA00023136"/>
    </source>
</evidence>
<reference evidence="9 10" key="1">
    <citation type="journal article" date="2014" name="Mol. Plant">
        <title>Chromosome Scale Genome Assembly and Transcriptome Profiling of Nannochloropsis gaditana in Nitrogen Depletion.</title>
        <authorList>
            <person name="Corteggiani Carpinelli E."/>
            <person name="Telatin A."/>
            <person name="Vitulo N."/>
            <person name="Forcato C."/>
            <person name="D'Angelo M."/>
            <person name="Schiavon R."/>
            <person name="Vezzi A."/>
            <person name="Giacometti G.M."/>
            <person name="Morosinotto T."/>
            <person name="Valle G."/>
        </authorList>
    </citation>
    <scope>NUCLEOTIDE SEQUENCE [LARGE SCALE GENOMIC DNA]</scope>
    <source>
        <strain evidence="9 10">B-31</strain>
    </source>
</reference>
<dbReference type="InterPro" id="IPR044235">
    <property type="entry name" value="RNFT1/2"/>
</dbReference>
<keyword evidence="3" id="KW-0833">Ubl conjugation pathway</keyword>
<comment type="subcellular location">
    <subcellularLocation>
        <location evidence="1">Membrane</location>
        <topology evidence="1">Multi-pass membrane protein</topology>
    </subcellularLocation>
</comment>
<dbReference type="PANTHER" id="PTHR15860:SF0">
    <property type="entry name" value="LP20373P"/>
    <property type="match status" value="1"/>
</dbReference>
<dbReference type="InterPro" id="IPR013083">
    <property type="entry name" value="Znf_RING/FYVE/PHD"/>
</dbReference>
<protein>
    <recommendedName>
        <fullName evidence="8">RING-type domain-containing protein</fullName>
    </recommendedName>
</protein>
<evidence type="ECO:0000256" key="2">
    <source>
        <dbReference type="ARBA" id="ARBA00022692"/>
    </source>
</evidence>
<feature type="domain" description="RING-type" evidence="8">
    <location>
        <begin position="140"/>
        <end position="179"/>
    </location>
</feature>
<dbReference type="Pfam" id="PF13920">
    <property type="entry name" value="zf-C3HC4_3"/>
    <property type="match status" value="1"/>
</dbReference>
<keyword evidence="6" id="KW-0479">Metal-binding</keyword>
<dbReference type="InterPro" id="IPR001841">
    <property type="entry name" value="Znf_RING"/>
</dbReference>
<evidence type="ECO:0000256" key="1">
    <source>
        <dbReference type="ARBA" id="ARBA00004141"/>
    </source>
</evidence>
<comment type="caution">
    <text evidence="9">The sequence shown here is derived from an EMBL/GenBank/DDBJ whole genome shotgun (WGS) entry which is preliminary data.</text>
</comment>
<sequence length="204" mass="22444">MSSVVVSGEQQQTQSTATGDGNNFLGESTASQIIASDTPGTPTGQSLARGSAIDSRIFSTATISNEEELQARADIYQISHRLQNTGDILILVYITLKCLVLLRHARGCGHILACMYRPDYLEYGRPATSEELQEAETFECIVGYENLNNNSVALPGAHYFCEPCLSEWCERERTCPLCRSAIGPNFHLNAPYCNITTPIWPCFL</sequence>
<dbReference type="PANTHER" id="PTHR15860">
    <property type="entry name" value="UNCHARACTERIZED RING FINGER-CONTAINING PROTEIN"/>
    <property type="match status" value="1"/>
</dbReference>
<keyword evidence="10" id="KW-1185">Reference proteome</keyword>
<evidence type="ECO:0000256" key="3">
    <source>
        <dbReference type="ARBA" id="ARBA00022786"/>
    </source>
</evidence>
<dbReference type="AlphaFoldDB" id="W7TUM8"/>
<dbReference type="GO" id="GO:0016020">
    <property type="term" value="C:membrane"/>
    <property type="evidence" value="ECO:0007669"/>
    <property type="project" value="UniProtKB-SubCell"/>
</dbReference>
<evidence type="ECO:0000313" key="9">
    <source>
        <dbReference type="EMBL" id="EWM27218.1"/>
    </source>
</evidence>
<name>W7TUM8_9STRA</name>
<gene>
    <name evidence="9" type="ORF">Naga_100010g92</name>
</gene>
<keyword evidence="5" id="KW-0472">Membrane</keyword>
<evidence type="ECO:0000256" key="7">
    <source>
        <dbReference type="SAM" id="MobiDB-lite"/>
    </source>
</evidence>
<proteinExistence type="predicted"/>
<evidence type="ECO:0000256" key="4">
    <source>
        <dbReference type="ARBA" id="ARBA00022989"/>
    </source>
</evidence>